<proteinExistence type="predicted"/>
<feature type="compositionally biased region" description="Low complexity" evidence="1">
    <location>
        <begin position="12"/>
        <end position="39"/>
    </location>
</feature>
<evidence type="ECO:0000313" key="4">
    <source>
        <dbReference type="Proteomes" id="UP001174909"/>
    </source>
</evidence>
<evidence type="ECO:0000256" key="1">
    <source>
        <dbReference type="SAM" id="MobiDB-lite"/>
    </source>
</evidence>
<comment type="caution">
    <text evidence="3">The sequence shown here is derived from an EMBL/GenBank/DDBJ whole genome shotgun (WGS) entry which is preliminary data.</text>
</comment>
<feature type="region of interest" description="Disordered" evidence="1">
    <location>
        <begin position="1"/>
        <end position="56"/>
    </location>
</feature>
<dbReference type="PROSITE" id="PS50017">
    <property type="entry name" value="DEATH_DOMAIN"/>
    <property type="match status" value="1"/>
</dbReference>
<keyword evidence="4" id="KW-1185">Reference proteome</keyword>
<dbReference type="GO" id="GO:0007165">
    <property type="term" value="P:signal transduction"/>
    <property type="evidence" value="ECO:0007669"/>
    <property type="project" value="InterPro"/>
</dbReference>
<dbReference type="SUPFAM" id="SSF47986">
    <property type="entry name" value="DEATH domain"/>
    <property type="match status" value="1"/>
</dbReference>
<evidence type="ECO:0000259" key="2">
    <source>
        <dbReference type="PROSITE" id="PS50017"/>
    </source>
</evidence>
<dbReference type="Gene3D" id="1.10.533.10">
    <property type="entry name" value="Death Domain, Fas"/>
    <property type="match status" value="1"/>
</dbReference>
<dbReference type="InterPro" id="IPR011029">
    <property type="entry name" value="DEATH-like_dom_sf"/>
</dbReference>
<sequence>MASQLPSGPVQTSAPPTNPATSADSSSSPSSTHLSSPPSRMNERPTLPELLSFPTHSGEPINIITKVGVNYEMLGILLLQDKDGSIMPTITFECNRNTTLITTELLRRWLRGEGKKPVTWRTLTDSLKSIGLSSLASCIEHSLK</sequence>
<protein>
    <recommendedName>
        <fullName evidence="2">Death domain-containing protein</fullName>
    </recommendedName>
</protein>
<gene>
    <name evidence="3" type="ORF">GBAR_LOCUS8632</name>
</gene>
<accession>A0AA35RLF3</accession>
<name>A0AA35RLF3_GEOBA</name>
<evidence type="ECO:0000313" key="3">
    <source>
        <dbReference type="EMBL" id="CAI8013679.1"/>
    </source>
</evidence>
<dbReference type="Proteomes" id="UP001174909">
    <property type="component" value="Unassembled WGS sequence"/>
</dbReference>
<feature type="domain" description="Death" evidence="2">
    <location>
        <begin position="102"/>
        <end position="143"/>
    </location>
</feature>
<organism evidence="3 4">
    <name type="scientific">Geodia barretti</name>
    <name type="common">Barrett's horny sponge</name>
    <dbReference type="NCBI Taxonomy" id="519541"/>
    <lineage>
        <taxon>Eukaryota</taxon>
        <taxon>Metazoa</taxon>
        <taxon>Porifera</taxon>
        <taxon>Demospongiae</taxon>
        <taxon>Heteroscleromorpha</taxon>
        <taxon>Tetractinellida</taxon>
        <taxon>Astrophorina</taxon>
        <taxon>Geodiidae</taxon>
        <taxon>Geodia</taxon>
    </lineage>
</organism>
<feature type="compositionally biased region" description="Polar residues" evidence="1">
    <location>
        <begin position="1"/>
        <end position="11"/>
    </location>
</feature>
<dbReference type="InterPro" id="IPR000488">
    <property type="entry name" value="Death_dom"/>
</dbReference>
<reference evidence="3" key="1">
    <citation type="submission" date="2023-03" db="EMBL/GenBank/DDBJ databases">
        <authorList>
            <person name="Steffen K."/>
            <person name="Cardenas P."/>
        </authorList>
    </citation>
    <scope>NUCLEOTIDE SEQUENCE</scope>
</reference>
<dbReference type="AlphaFoldDB" id="A0AA35RLF3"/>
<dbReference type="EMBL" id="CASHTH010001284">
    <property type="protein sequence ID" value="CAI8013679.1"/>
    <property type="molecule type" value="Genomic_DNA"/>
</dbReference>